<proteinExistence type="predicted"/>
<dbReference type="Proteomes" id="UP000296706">
    <property type="component" value="Chromosome"/>
</dbReference>
<name>A0A4D6HBQ5_9EURY</name>
<keyword evidence="3" id="KW-1185">Reference proteome</keyword>
<dbReference type="Pfam" id="PF00582">
    <property type="entry name" value="Usp"/>
    <property type="match status" value="1"/>
</dbReference>
<dbReference type="CDD" id="cd00293">
    <property type="entry name" value="USP-like"/>
    <property type="match status" value="1"/>
</dbReference>
<dbReference type="SUPFAM" id="SSF52402">
    <property type="entry name" value="Adenine nucleotide alpha hydrolases-like"/>
    <property type="match status" value="1"/>
</dbReference>
<protein>
    <submittedName>
        <fullName evidence="2">Universal stress protein</fullName>
    </submittedName>
</protein>
<dbReference type="GeneID" id="39847217"/>
<accession>A0A4D6HBQ5</accession>
<reference evidence="2 3" key="1">
    <citation type="journal article" date="2019" name="Nat. Commun.">
        <title>A new type of DNA phosphorothioation-based antiviral system in archaea.</title>
        <authorList>
            <person name="Xiong L."/>
            <person name="Liu S."/>
            <person name="Chen S."/>
            <person name="Xiao Y."/>
            <person name="Zhu B."/>
            <person name="Gao Y."/>
            <person name="Zhang Y."/>
            <person name="Chen B."/>
            <person name="Luo J."/>
            <person name="Deng Z."/>
            <person name="Chen X."/>
            <person name="Wang L."/>
            <person name="Chen S."/>
        </authorList>
    </citation>
    <scope>NUCLEOTIDE SEQUENCE [LARGE SCALE GENOMIC DNA]</scope>
    <source>
        <strain evidence="2 3">CBA1105</strain>
    </source>
</reference>
<dbReference type="OrthoDB" id="157454at2157"/>
<dbReference type="EMBL" id="CP031310">
    <property type="protein sequence ID" value="QCC50656.1"/>
    <property type="molecule type" value="Genomic_DNA"/>
</dbReference>
<dbReference type="InterPro" id="IPR006016">
    <property type="entry name" value="UspA"/>
</dbReference>
<dbReference type="KEGG" id="hsn:DV733_05090"/>
<sequence length="123" mass="12632">MTTYLLASSSVHTSAAACDYLADRLGDEDTVMVLGVAEPDAPERDAGDAINVARARLAPATVWSEQREGDPVAEILDLAADVEADELVLGQRGGDPEGETTGLGSTVAAVAGETDRPVVVVPV</sequence>
<gene>
    <name evidence="2" type="ORF">DV733_05090</name>
</gene>
<evidence type="ECO:0000259" key="1">
    <source>
        <dbReference type="Pfam" id="PF00582"/>
    </source>
</evidence>
<feature type="domain" description="UspA" evidence="1">
    <location>
        <begin position="42"/>
        <end position="122"/>
    </location>
</feature>
<dbReference type="RefSeq" id="WP_049994331.1">
    <property type="nucleotide sequence ID" value="NZ_CP031310.1"/>
</dbReference>
<dbReference type="AlphaFoldDB" id="A0A4D6HBQ5"/>
<evidence type="ECO:0000313" key="3">
    <source>
        <dbReference type="Proteomes" id="UP000296706"/>
    </source>
</evidence>
<dbReference type="InterPro" id="IPR014729">
    <property type="entry name" value="Rossmann-like_a/b/a_fold"/>
</dbReference>
<dbReference type="STRING" id="1457250.GCA_000755225_03325"/>
<evidence type="ECO:0000313" key="2">
    <source>
        <dbReference type="EMBL" id="QCC50656.1"/>
    </source>
</evidence>
<dbReference type="Gene3D" id="3.40.50.620">
    <property type="entry name" value="HUPs"/>
    <property type="match status" value="1"/>
</dbReference>
<organism evidence="2 3">
    <name type="scientific">Halapricum salinum</name>
    <dbReference type="NCBI Taxonomy" id="1457250"/>
    <lineage>
        <taxon>Archaea</taxon>
        <taxon>Methanobacteriati</taxon>
        <taxon>Methanobacteriota</taxon>
        <taxon>Stenosarchaea group</taxon>
        <taxon>Halobacteria</taxon>
        <taxon>Halobacteriales</taxon>
        <taxon>Haloarculaceae</taxon>
        <taxon>Halapricum</taxon>
    </lineage>
</organism>